<evidence type="ECO:0000256" key="2">
    <source>
        <dbReference type="ARBA" id="ARBA00023125"/>
    </source>
</evidence>
<evidence type="ECO:0000313" key="8">
    <source>
        <dbReference type="Proteomes" id="UP000035016"/>
    </source>
</evidence>
<dbReference type="KEGG" id="sle:sle_09560"/>
<evidence type="ECO:0000313" key="7">
    <source>
        <dbReference type="EMBL" id="CQR60419.1"/>
    </source>
</evidence>
<dbReference type="InterPro" id="IPR009057">
    <property type="entry name" value="Homeodomain-like_sf"/>
</dbReference>
<feature type="DNA-binding region" description="H-T-H motif" evidence="4">
    <location>
        <begin position="36"/>
        <end position="55"/>
    </location>
</feature>
<dbReference type="InterPro" id="IPR049445">
    <property type="entry name" value="TetR_SbtR-like_C"/>
</dbReference>
<dbReference type="Gene3D" id="1.10.357.10">
    <property type="entry name" value="Tetracycline Repressor, domain 2"/>
    <property type="match status" value="1"/>
</dbReference>
<dbReference type="Pfam" id="PF00440">
    <property type="entry name" value="TetR_N"/>
    <property type="match status" value="1"/>
</dbReference>
<name>A0A0F7VLH9_STRLW</name>
<dbReference type="Proteomes" id="UP000035016">
    <property type="component" value="Chromosome Chromosome"/>
</dbReference>
<dbReference type="SUPFAM" id="SSF46689">
    <property type="entry name" value="Homeodomain-like"/>
    <property type="match status" value="1"/>
</dbReference>
<keyword evidence="3" id="KW-0804">Transcription</keyword>
<dbReference type="PROSITE" id="PS50977">
    <property type="entry name" value="HTH_TETR_2"/>
    <property type="match status" value="1"/>
</dbReference>
<sequence>MSTRTTPRSRTDAVRNQRLLVEAATRAFAEHGLAVPISRIVREAGLGKGTIFRCFPTKDHLVAAVVRERFAELAAGAESLFDEEDAGRALHSFMASAAAVYIGDRGFFESLSLAPRSHPEVREVEQRLITAVEQLVTRAQRQGAVRADVTATDILLLLGGVRQAAAPLHATVPELWRRYLDVVFDGLAPPPPGHRPLTVPAPTREQYEESARGLARPSPATTDQDREVRP</sequence>
<accession>A0A0F7VLH9</accession>
<reference evidence="7 8" key="1">
    <citation type="submission" date="2015-02" db="EMBL/GenBank/DDBJ databases">
        <authorList>
            <person name="Gomez-Escribano P.J."/>
        </authorList>
    </citation>
    <scope>NUCLEOTIDE SEQUENCE [LARGE SCALE GENOMIC DNA]</scope>
    <source>
        <strain evidence="8">C34 (DSM 42122 / NRRL B-24963)</strain>
    </source>
</reference>
<keyword evidence="2 4" id="KW-0238">DNA-binding</keyword>
<evidence type="ECO:0000256" key="5">
    <source>
        <dbReference type="SAM" id="MobiDB-lite"/>
    </source>
</evidence>
<dbReference type="RefSeq" id="WP_047121555.1">
    <property type="nucleotide sequence ID" value="NZ_AZSD01000122.1"/>
</dbReference>
<dbReference type="EMBL" id="LN831790">
    <property type="protein sequence ID" value="CQR60419.1"/>
    <property type="molecule type" value="Genomic_DNA"/>
</dbReference>
<dbReference type="InterPro" id="IPR050109">
    <property type="entry name" value="HTH-type_TetR-like_transc_reg"/>
</dbReference>
<dbReference type="GO" id="GO:0000976">
    <property type="term" value="F:transcription cis-regulatory region binding"/>
    <property type="evidence" value="ECO:0007669"/>
    <property type="project" value="TreeGrafter"/>
</dbReference>
<proteinExistence type="predicted"/>
<dbReference type="InterPro" id="IPR036271">
    <property type="entry name" value="Tet_transcr_reg_TetR-rel_C_sf"/>
</dbReference>
<dbReference type="InterPro" id="IPR001647">
    <property type="entry name" value="HTH_TetR"/>
</dbReference>
<gene>
    <name evidence="7" type="primary">sle_09560</name>
</gene>
<keyword evidence="1" id="KW-0805">Transcription regulation</keyword>
<evidence type="ECO:0000256" key="4">
    <source>
        <dbReference type="PROSITE-ProRule" id="PRU00335"/>
    </source>
</evidence>
<evidence type="ECO:0000256" key="1">
    <source>
        <dbReference type="ARBA" id="ARBA00023015"/>
    </source>
</evidence>
<protein>
    <submittedName>
        <fullName evidence="7">TetR Family Transcriptional Regulator</fullName>
    </submittedName>
</protein>
<dbReference type="AlphaFoldDB" id="A0A0F7VLH9"/>
<dbReference type="GO" id="GO:0003700">
    <property type="term" value="F:DNA-binding transcription factor activity"/>
    <property type="evidence" value="ECO:0007669"/>
    <property type="project" value="TreeGrafter"/>
</dbReference>
<evidence type="ECO:0000259" key="6">
    <source>
        <dbReference type="PROSITE" id="PS50977"/>
    </source>
</evidence>
<dbReference type="PANTHER" id="PTHR30055:SF234">
    <property type="entry name" value="HTH-TYPE TRANSCRIPTIONAL REGULATOR BETI"/>
    <property type="match status" value="1"/>
</dbReference>
<organism evidence="7 8">
    <name type="scientific">Streptomyces leeuwenhoekii</name>
    <dbReference type="NCBI Taxonomy" id="1437453"/>
    <lineage>
        <taxon>Bacteria</taxon>
        <taxon>Bacillati</taxon>
        <taxon>Actinomycetota</taxon>
        <taxon>Actinomycetes</taxon>
        <taxon>Kitasatosporales</taxon>
        <taxon>Streptomycetaceae</taxon>
        <taxon>Streptomyces</taxon>
    </lineage>
</organism>
<feature type="domain" description="HTH tetR-type" evidence="6">
    <location>
        <begin position="14"/>
        <end position="73"/>
    </location>
</feature>
<dbReference type="Pfam" id="PF21597">
    <property type="entry name" value="TetR_C_43"/>
    <property type="match status" value="1"/>
</dbReference>
<dbReference type="PANTHER" id="PTHR30055">
    <property type="entry name" value="HTH-TYPE TRANSCRIPTIONAL REGULATOR RUTR"/>
    <property type="match status" value="1"/>
</dbReference>
<evidence type="ECO:0000256" key="3">
    <source>
        <dbReference type="ARBA" id="ARBA00023163"/>
    </source>
</evidence>
<dbReference type="PRINTS" id="PR00455">
    <property type="entry name" value="HTHTETR"/>
</dbReference>
<dbReference type="SUPFAM" id="SSF48498">
    <property type="entry name" value="Tetracyclin repressor-like, C-terminal domain"/>
    <property type="match status" value="1"/>
</dbReference>
<feature type="region of interest" description="Disordered" evidence="5">
    <location>
        <begin position="190"/>
        <end position="230"/>
    </location>
</feature>